<proteinExistence type="predicted"/>
<evidence type="ECO:0000259" key="1">
    <source>
        <dbReference type="Pfam" id="PF13817"/>
    </source>
</evidence>
<dbReference type="EMBL" id="SDGV01000010">
    <property type="protein sequence ID" value="THB61579.1"/>
    <property type="molecule type" value="Genomic_DNA"/>
</dbReference>
<evidence type="ECO:0000313" key="2">
    <source>
        <dbReference type="EMBL" id="THB61579.1"/>
    </source>
</evidence>
<dbReference type="Pfam" id="PF13817">
    <property type="entry name" value="DDE_Tnp_IS66_C"/>
    <property type="match status" value="1"/>
</dbReference>
<dbReference type="Proteomes" id="UP000310506">
    <property type="component" value="Unassembled WGS sequence"/>
</dbReference>
<feature type="domain" description="Transposase IS66 C-terminal" evidence="1">
    <location>
        <begin position="23"/>
        <end position="48"/>
    </location>
</feature>
<dbReference type="AlphaFoldDB" id="A0A4V3TV51"/>
<reference evidence="2 3" key="1">
    <citation type="submission" date="2019-01" db="EMBL/GenBank/DDBJ databases">
        <title>Vagococcus silagei sp. nov. isolated from brewer's grain.</title>
        <authorList>
            <person name="Guu J.-R."/>
        </authorList>
    </citation>
    <scope>NUCLEOTIDE SEQUENCE [LARGE SCALE GENOMIC DNA]</scope>
    <source>
        <strain evidence="2 3">2B-2</strain>
    </source>
</reference>
<keyword evidence="3" id="KW-1185">Reference proteome</keyword>
<name>A0A4V3TV51_9ENTE</name>
<gene>
    <name evidence="2" type="ORF">ESZ54_03750</name>
</gene>
<dbReference type="InterPro" id="IPR039552">
    <property type="entry name" value="IS66_C"/>
</dbReference>
<dbReference type="OrthoDB" id="9760067at2"/>
<protein>
    <submittedName>
        <fullName evidence="2">Transposase domain-containing protein</fullName>
    </submittedName>
</protein>
<accession>A0A4V3TV51</accession>
<evidence type="ECO:0000313" key="3">
    <source>
        <dbReference type="Proteomes" id="UP000310506"/>
    </source>
</evidence>
<comment type="caution">
    <text evidence="2">The sequence shown here is derived from an EMBL/GenBank/DDBJ whole genome shotgun (WGS) entry which is preliminary data.</text>
</comment>
<organism evidence="2 3">
    <name type="scientific">Vagococcus silagei</name>
    <dbReference type="NCBI Taxonomy" id="2508885"/>
    <lineage>
        <taxon>Bacteria</taxon>
        <taxon>Bacillati</taxon>
        <taxon>Bacillota</taxon>
        <taxon>Bacilli</taxon>
        <taxon>Lactobacillales</taxon>
        <taxon>Enterococcaceae</taxon>
        <taxon>Vagococcus</taxon>
    </lineage>
</organism>
<sequence>MVEKTLCFLPSIAGAKANCVAYTLIETAKANGLNAFKYLTHLFEKLPNLDFIRCPELLEDYLPRSDQIQLECK</sequence>